<evidence type="ECO:0000256" key="1">
    <source>
        <dbReference type="ARBA" id="ARBA00008239"/>
    </source>
</evidence>
<dbReference type="PANTHER" id="PTHR11528">
    <property type="entry name" value="HEAT SHOCK PROTEIN 90 FAMILY MEMBER"/>
    <property type="match status" value="1"/>
</dbReference>
<proteinExistence type="inferred from homology"/>
<keyword evidence="2" id="KW-0547">Nucleotide-binding</keyword>
<evidence type="ECO:0000313" key="6">
    <source>
        <dbReference type="Proteomes" id="UP001396334"/>
    </source>
</evidence>
<name>A0ABR2TFA0_9ROSI</name>
<dbReference type="EMBL" id="JBBPBN010000006">
    <property type="protein sequence ID" value="KAK9035843.1"/>
    <property type="molecule type" value="Genomic_DNA"/>
</dbReference>
<comment type="caution">
    <text evidence="5">The sequence shown here is derived from an EMBL/GenBank/DDBJ whole genome shotgun (WGS) entry which is preliminary data.</text>
</comment>
<sequence length="360" mass="41121">MSIVDVLIYEPVWAIGKGKVTTLIKVQEAHCKQDADIPRIIIGHCEQRALFNESNVFVGDTEVELDDDGVPMDLRGEFLLQKETVLDVVWNVLHDGDIFDYLNSGSSDYACLHVMDGVLHTKKFMKELAAGAAVSMIGQIGVGFYSAYLVAEKVIVMKHNVDEQNVWEFQVRGSFTITRDTSEDKMTNDEFERSDWIHQHLKLTKDDTNSTIKILADCYFDEGSVMQTNKHITKAENCPFIYQITRLGSFQHHIRILNEKLFDNSCLHAINDLQEKSKAVCTNMRNEIQTNVLPQLTMMQSDDENNITEKIVTPPLKIKFTDYTSSNVDTELYDHNLSVTDPIFQFSRVARMHDRARFQG</sequence>
<accession>A0ABR2TFA0</accession>
<comment type="similarity">
    <text evidence="1">Belongs to the heat shock protein 90 family.</text>
</comment>
<evidence type="ECO:0000256" key="4">
    <source>
        <dbReference type="ARBA" id="ARBA00023186"/>
    </source>
</evidence>
<organism evidence="5 6">
    <name type="scientific">Hibiscus sabdariffa</name>
    <name type="common">roselle</name>
    <dbReference type="NCBI Taxonomy" id="183260"/>
    <lineage>
        <taxon>Eukaryota</taxon>
        <taxon>Viridiplantae</taxon>
        <taxon>Streptophyta</taxon>
        <taxon>Embryophyta</taxon>
        <taxon>Tracheophyta</taxon>
        <taxon>Spermatophyta</taxon>
        <taxon>Magnoliopsida</taxon>
        <taxon>eudicotyledons</taxon>
        <taxon>Gunneridae</taxon>
        <taxon>Pentapetalae</taxon>
        <taxon>rosids</taxon>
        <taxon>malvids</taxon>
        <taxon>Malvales</taxon>
        <taxon>Malvaceae</taxon>
        <taxon>Malvoideae</taxon>
        <taxon>Hibiscus</taxon>
    </lineage>
</organism>
<keyword evidence="6" id="KW-1185">Reference proteome</keyword>
<dbReference type="InterPro" id="IPR036890">
    <property type="entry name" value="HATPase_C_sf"/>
</dbReference>
<evidence type="ECO:0000256" key="3">
    <source>
        <dbReference type="ARBA" id="ARBA00022840"/>
    </source>
</evidence>
<evidence type="ECO:0000256" key="2">
    <source>
        <dbReference type="ARBA" id="ARBA00022741"/>
    </source>
</evidence>
<evidence type="ECO:0000313" key="5">
    <source>
        <dbReference type="EMBL" id="KAK9035843.1"/>
    </source>
</evidence>
<dbReference type="Proteomes" id="UP001396334">
    <property type="component" value="Unassembled WGS sequence"/>
</dbReference>
<gene>
    <name evidence="5" type="ORF">V6N11_077870</name>
</gene>
<dbReference type="SUPFAM" id="SSF55874">
    <property type="entry name" value="ATPase domain of HSP90 chaperone/DNA topoisomerase II/histidine kinase"/>
    <property type="match status" value="1"/>
</dbReference>
<dbReference type="InterPro" id="IPR001404">
    <property type="entry name" value="Hsp90_fam"/>
</dbReference>
<reference evidence="5 6" key="1">
    <citation type="journal article" date="2024" name="G3 (Bethesda)">
        <title>Genome assembly of Hibiscus sabdariffa L. provides insights into metabolisms of medicinal natural products.</title>
        <authorList>
            <person name="Kim T."/>
        </authorList>
    </citation>
    <scope>NUCLEOTIDE SEQUENCE [LARGE SCALE GENOMIC DNA]</scope>
    <source>
        <strain evidence="5">TK-2024</strain>
        <tissue evidence="5">Old leaves</tissue>
    </source>
</reference>
<keyword evidence="4" id="KW-0143">Chaperone</keyword>
<keyword evidence="3" id="KW-0067">ATP-binding</keyword>
<dbReference type="Gene3D" id="3.30.565.10">
    <property type="entry name" value="Histidine kinase-like ATPase, C-terminal domain"/>
    <property type="match status" value="1"/>
</dbReference>
<protein>
    <submittedName>
        <fullName evidence="5">Uncharacterized protein</fullName>
    </submittedName>
</protein>